<feature type="transmembrane region" description="Helical" evidence="6">
    <location>
        <begin position="21"/>
        <end position="43"/>
    </location>
</feature>
<accession>A0ABC9BQ30</accession>
<dbReference type="InterPro" id="IPR002100">
    <property type="entry name" value="TF_MADSbox"/>
</dbReference>
<evidence type="ECO:0000259" key="7">
    <source>
        <dbReference type="PROSITE" id="PS50066"/>
    </source>
</evidence>
<protein>
    <recommendedName>
        <fullName evidence="7">MADS-box domain-containing protein</fullName>
    </recommendedName>
</protein>
<feature type="domain" description="MADS-box" evidence="7">
    <location>
        <begin position="1"/>
        <end position="47"/>
    </location>
</feature>
<dbReference type="GO" id="GO:0003677">
    <property type="term" value="F:DNA binding"/>
    <property type="evidence" value="ECO:0007669"/>
    <property type="project" value="UniProtKB-KW"/>
</dbReference>
<keyword evidence="9" id="KW-1185">Reference proteome</keyword>
<gene>
    <name evidence="8" type="ORF">URODEC1_LOCUS65897</name>
</gene>
<dbReference type="SUPFAM" id="SSF55455">
    <property type="entry name" value="SRF-like"/>
    <property type="match status" value="1"/>
</dbReference>
<evidence type="ECO:0000313" key="8">
    <source>
        <dbReference type="EMBL" id="CAL5002330.1"/>
    </source>
</evidence>
<evidence type="ECO:0000256" key="2">
    <source>
        <dbReference type="ARBA" id="ARBA00023015"/>
    </source>
</evidence>
<reference evidence="8" key="1">
    <citation type="submission" date="2024-10" db="EMBL/GenBank/DDBJ databases">
        <authorList>
            <person name="Ryan C."/>
        </authorList>
    </citation>
    <scope>NUCLEOTIDE SEQUENCE [LARGE SCALE GENOMIC DNA]</scope>
</reference>
<keyword evidence="6" id="KW-0472">Membrane</keyword>
<keyword evidence="2" id="KW-0805">Transcription regulation</keyword>
<keyword evidence="6" id="KW-0812">Transmembrane</keyword>
<evidence type="ECO:0000256" key="3">
    <source>
        <dbReference type="ARBA" id="ARBA00023125"/>
    </source>
</evidence>
<dbReference type="AlphaFoldDB" id="A0ABC9BQ30"/>
<sequence>MARGDTFDRRKKSLQKMAWELSELCGVDVALVVAAAAGVPAAWESREGVMARYRALAPEARARHTHRAYLEAKLGKEEATLARVRQAGPVGLRVDAALGMLLDGAAATAEDARQLLDVIDAAIRAADARRAALGMPADGGEDGAGNGVVLEGVAPLRSVPGAIDGGDYDYLPHHGGAGEHAIWGGDDGFQPFTCGATAEIMRPGGYGFQFQEQCDTTGGYYYNLQMAPPAMYGDSSSSSHVVADAYPYHQVLRHAPHPNLNLSPMWSAAAAADMVPAECTSTNTGLSYYNYMVDTPAAASASLQGNGSGMSFATAGATSGNFVYSPPELSLAAGNDIGGVGSGNFINAPPAPIAPLANTTGGAGGNFTYATPAQPLAVSYGGELTDAGWYASEWQQPRRDVGGQEPIEQLHCLIKRTIISESRQPRFCTKVIG</sequence>
<keyword evidence="6" id="KW-1133">Transmembrane helix</keyword>
<dbReference type="InterPro" id="IPR036879">
    <property type="entry name" value="TF_MADSbox_sf"/>
</dbReference>
<organism evidence="8 9">
    <name type="scientific">Urochloa decumbens</name>
    <dbReference type="NCBI Taxonomy" id="240449"/>
    <lineage>
        <taxon>Eukaryota</taxon>
        <taxon>Viridiplantae</taxon>
        <taxon>Streptophyta</taxon>
        <taxon>Embryophyta</taxon>
        <taxon>Tracheophyta</taxon>
        <taxon>Spermatophyta</taxon>
        <taxon>Magnoliopsida</taxon>
        <taxon>Liliopsida</taxon>
        <taxon>Poales</taxon>
        <taxon>Poaceae</taxon>
        <taxon>PACMAD clade</taxon>
        <taxon>Panicoideae</taxon>
        <taxon>Panicodae</taxon>
        <taxon>Paniceae</taxon>
        <taxon>Melinidinae</taxon>
        <taxon>Urochloa</taxon>
    </lineage>
</organism>
<proteinExistence type="predicted"/>
<evidence type="ECO:0000313" key="9">
    <source>
        <dbReference type="Proteomes" id="UP001497457"/>
    </source>
</evidence>
<evidence type="ECO:0000256" key="6">
    <source>
        <dbReference type="SAM" id="Phobius"/>
    </source>
</evidence>
<evidence type="ECO:0000256" key="5">
    <source>
        <dbReference type="ARBA" id="ARBA00023242"/>
    </source>
</evidence>
<dbReference type="PROSITE" id="PS50066">
    <property type="entry name" value="MADS_BOX_2"/>
    <property type="match status" value="1"/>
</dbReference>
<dbReference type="GO" id="GO:0005634">
    <property type="term" value="C:nucleus"/>
    <property type="evidence" value="ECO:0007669"/>
    <property type="project" value="UniProtKB-SubCell"/>
</dbReference>
<keyword evidence="3" id="KW-0238">DNA-binding</keyword>
<name>A0ABC9BQ30_9POAL</name>
<evidence type="ECO:0000256" key="1">
    <source>
        <dbReference type="ARBA" id="ARBA00004123"/>
    </source>
</evidence>
<dbReference type="EMBL" id="OZ075136">
    <property type="protein sequence ID" value="CAL5002330.1"/>
    <property type="molecule type" value="Genomic_DNA"/>
</dbReference>
<dbReference type="Proteomes" id="UP001497457">
    <property type="component" value="Chromosome 26rd"/>
</dbReference>
<dbReference type="Gene3D" id="3.40.1810.10">
    <property type="entry name" value="Transcription factor, MADS-box"/>
    <property type="match status" value="1"/>
</dbReference>
<dbReference type="Pfam" id="PF00319">
    <property type="entry name" value="SRF-TF"/>
    <property type="match status" value="1"/>
</dbReference>
<keyword evidence="4" id="KW-0804">Transcription</keyword>
<evidence type="ECO:0000256" key="4">
    <source>
        <dbReference type="ARBA" id="ARBA00023163"/>
    </source>
</evidence>
<comment type="subcellular location">
    <subcellularLocation>
        <location evidence="1">Nucleus</location>
    </subcellularLocation>
</comment>
<keyword evidence="5" id="KW-0539">Nucleus</keyword>